<dbReference type="SUPFAM" id="SSF103088">
    <property type="entry name" value="OmpA-like"/>
    <property type="match status" value="1"/>
</dbReference>
<evidence type="ECO:0000256" key="1">
    <source>
        <dbReference type="ARBA" id="ARBA00004442"/>
    </source>
</evidence>
<evidence type="ECO:0000256" key="3">
    <source>
        <dbReference type="ARBA" id="ARBA00023237"/>
    </source>
</evidence>
<proteinExistence type="predicted"/>
<dbReference type="PRINTS" id="PR01021">
    <property type="entry name" value="OMPADOMAIN"/>
</dbReference>
<keyword evidence="3" id="KW-0998">Cell outer membrane</keyword>
<dbReference type="InterPro" id="IPR006665">
    <property type="entry name" value="OmpA-like"/>
</dbReference>
<dbReference type="EMBL" id="RAWI01000580">
    <property type="protein sequence ID" value="RKH91046.1"/>
    <property type="molecule type" value="Genomic_DNA"/>
</dbReference>
<keyword evidence="7" id="KW-1185">Reference proteome</keyword>
<dbReference type="PANTHER" id="PTHR30329:SF21">
    <property type="entry name" value="LIPOPROTEIN YIAD-RELATED"/>
    <property type="match status" value="1"/>
</dbReference>
<reference evidence="6 7" key="1">
    <citation type="submission" date="2018-09" db="EMBL/GenBank/DDBJ databases">
        <authorList>
            <person name="Livingstone P.G."/>
            <person name="Whitworth D.E."/>
        </authorList>
    </citation>
    <scope>NUCLEOTIDE SEQUENCE [LARGE SCALE GENOMIC DNA]</scope>
    <source>
        <strain evidence="6 7">CA031B</strain>
    </source>
</reference>
<comment type="subcellular location">
    <subcellularLocation>
        <location evidence="1">Cell outer membrane</location>
    </subcellularLocation>
</comment>
<dbReference type="PANTHER" id="PTHR30329">
    <property type="entry name" value="STATOR ELEMENT OF FLAGELLAR MOTOR COMPLEX"/>
    <property type="match status" value="1"/>
</dbReference>
<feature type="domain" description="OmpA-like" evidence="5">
    <location>
        <begin position="40"/>
        <end position="157"/>
    </location>
</feature>
<protein>
    <submittedName>
        <fullName evidence="6">OmpA family protein</fullName>
    </submittedName>
</protein>
<dbReference type="CDD" id="cd07185">
    <property type="entry name" value="OmpA_C-like"/>
    <property type="match status" value="1"/>
</dbReference>
<evidence type="ECO:0000256" key="2">
    <source>
        <dbReference type="ARBA" id="ARBA00023136"/>
    </source>
</evidence>
<comment type="caution">
    <text evidence="6">The sequence shown here is derived from an EMBL/GenBank/DDBJ whole genome shotgun (WGS) entry which is preliminary data.</text>
</comment>
<accession>A0ABX9Q7I2</accession>
<evidence type="ECO:0000313" key="6">
    <source>
        <dbReference type="EMBL" id="RKH91046.1"/>
    </source>
</evidence>
<dbReference type="InterPro" id="IPR036737">
    <property type="entry name" value="OmpA-like_sf"/>
</dbReference>
<dbReference type="PRINTS" id="PR01023">
    <property type="entry name" value="NAFLGMOTY"/>
</dbReference>
<dbReference type="InterPro" id="IPR050330">
    <property type="entry name" value="Bact_OuterMem_StrucFunc"/>
</dbReference>
<sequence>MAETDTDGDGVPDALDACVQERGTREQSGCPADTRPLVTLTRERLVLHGQVFFEPGASTLTGASRVLDELARVLLEHPELPRVLIEGHTDTGGSDAANQRLSLARAEAVLRYLVQKGVPAWRLEARGFGARRPASSNATQEGREQNRRAELRLLIGEPAPPPPQVPPLGALIRPRHNELHVPQDMNVFGRKNDGDELDSQSILTPKAQALDSACLYLASGWLVGPPSRKMPG</sequence>
<name>A0ABX9Q7I2_9BACT</name>
<dbReference type="Gene3D" id="3.30.1330.60">
    <property type="entry name" value="OmpA-like domain"/>
    <property type="match status" value="1"/>
</dbReference>
<gene>
    <name evidence="6" type="ORF">D7Y13_39145</name>
</gene>
<evidence type="ECO:0000259" key="5">
    <source>
        <dbReference type="PROSITE" id="PS51123"/>
    </source>
</evidence>
<evidence type="ECO:0000313" key="7">
    <source>
        <dbReference type="Proteomes" id="UP000278907"/>
    </source>
</evidence>
<dbReference type="InterPro" id="IPR006664">
    <property type="entry name" value="OMP_bac"/>
</dbReference>
<dbReference type="PROSITE" id="PS51123">
    <property type="entry name" value="OMPA_2"/>
    <property type="match status" value="1"/>
</dbReference>
<keyword evidence="2 4" id="KW-0472">Membrane</keyword>
<dbReference type="Pfam" id="PF00691">
    <property type="entry name" value="OmpA"/>
    <property type="match status" value="1"/>
</dbReference>
<evidence type="ECO:0000256" key="4">
    <source>
        <dbReference type="PROSITE-ProRule" id="PRU00473"/>
    </source>
</evidence>
<organism evidence="6 7">
    <name type="scientific">Corallococcus praedator</name>
    <dbReference type="NCBI Taxonomy" id="2316724"/>
    <lineage>
        <taxon>Bacteria</taxon>
        <taxon>Pseudomonadati</taxon>
        <taxon>Myxococcota</taxon>
        <taxon>Myxococcia</taxon>
        <taxon>Myxococcales</taxon>
        <taxon>Cystobacterineae</taxon>
        <taxon>Myxococcaceae</taxon>
        <taxon>Corallococcus</taxon>
    </lineage>
</organism>
<dbReference type="Proteomes" id="UP000278907">
    <property type="component" value="Unassembled WGS sequence"/>
</dbReference>